<protein>
    <submittedName>
        <fullName evidence="3">Ig-like protein group 2</fullName>
    </submittedName>
</protein>
<sequence length="448" mass="51764">MSIKDSVINHSISNKRFIKIISLCLVFSLMVGLCLQPTKYVYAKEKFQGILIEEELLVMKEGDKYKLKPCGYNYINVSGTKLMEVDDISNVKWKSSNTKVATVNTKGEVTAKKSGKCTITATWGKKKAVSKIRVYTEKQQYQYILDGDISHQDIYMALTTNKYKNYEEYLYDSGYIDTDIKANLKAAKKVKEIIDETITKDMSDYEKVMAIAAWLVENIEIDDTFVSDYADSRLRNQRKKSFYMDPLLYGKGTSFGFVMLFDLVLNVCGIRCEYVYDSYFTMADGESEYIYLSNVVELEGDFYYFNVISLAEDMKYYKKQGVKKSFNDLITPDSEFTKQFINIISLTEKEKLYEEGEDLRNTFYSTTQGDTNYIIVPLGCNTNKLSGMSHYFYDFYTNSIRYVTLKEKKKDIYPAVYFSSLPIYPDSTATKYREVIKELANKNGNVIN</sequence>
<feature type="domain" description="Transglutaminase-like" evidence="1">
    <location>
        <begin position="194"/>
        <end position="281"/>
    </location>
</feature>
<evidence type="ECO:0000313" key="4">
    <source>
        <dbReference type="Proteomes" id="UP000273083"/>
    </source>
</evidence>
<dbReference type="Pfam" id="PF02368">
    <property type="entry name" value="Big_2"/>
    <property type="match status" value="1"/>
</dbReference>
<organism evidence="3 4">
    <name type="scientific">Mobilisporobacter senegalensis</name>
    <dbReference type="NCBI Taxonomy" id="1329262"/>
    <lineage>
        <taxon>Bacteria</taxon>
        <taxon>Bacillati</taxon>
        <taxon>Bacillota</taxon>
        <taxon>Clostridia</taxon>
        <taxon>Lachnospirales</taxon>
        <taxon>Lachnospiraceae</taxon>
        <taxon>Mobilisporobacter</taxon>
    </lineage>
</organism>
<gene>
    <name evidence="3" type="ORF">EDD66_101396</name>
</gene>
<dbReference type="OrthoDB" id="9761789at2"/>
<proteinExistence type="predicted"/>
<dbReference type="Pfam" id="PF01841">
    <property type="entry name" value="Transglut_core"/>
    <property type="match status" value="1"/>
</dbReference>
<dbReference type="InterPro" id="IPR003343">
    <property type="entry name" value="Big_2"/>
</dbReference>
<comment type="caution">
    <text evidence="3">The sequence shown here is derived from an EMBL/GenBank/DDBJ whole genome shotgun (WGS) entry which is preliminary data.</text>
</comment>
<evidence type="ECO:0000259" key="2">
    <source>
        <dbReference type="Pfam" id="PF02368"/>
    </source>
</evidence>
<dbReference type="RefSeq" id="WP_123607867.1">
    <property type="nucleotide sequence ID" value="NZ_RJVG01000001.1"/>
</dbReference>
<dbReference type="InterPro" id="IPR002931">
    <property type="entry name" value="Transglutaminase-like"/>
</dbReference>
<evidence type="ECO:0000313" key="3">
    <source>
        <dbReference type="EMBL" id="ROR31778.1"/>
    </source>
</evidence>
<dbReference type="EMBL" id="RJVG01000001">
    <property type="protein sequence ID" value="ROR31778.1"/>
    <property type="molecule type" value="Genomic_DNA"/>
</dbReference>
<dbReference type="SUPFAM" id="SSF49373">
    <property type="entry name" value="Invasin/intimin cell-adhesion fragments"/>
    <property type="match status" value="1"/>
</dbReference>
<dbReference type="AlphaFoldDB" id="A0A3N1XZS4"/>
<keyword evidence="4" id="KW-1185">Reference proteome</keyword>
<accession>A0A3N1XZS4</accession>
<feature type="domain" description="BIG2" evidence="2">
    <location>
        <begin position="83"/>
        <end position="131"/>
    </location>
</feature>
<reference evidence="3 4" key="1">
    <citation type="submission" date="2018-11" db="EMBL/GenBank/DDBJ databases">
        <title>Genomic Encyclopedia of Type Strains, Phase IV (KMG-IV): sequencing the most valuable type-strain genomes for metagenomic binning, comparative biology and taxonomic classification.</title>
        <authorList>
            <person name="Goeker M."/>
        </authorList>
    </citation>
    <scope>NUCLEOTIDE SEQUENCE [LARGE SCALE GENOMIC DNA]</scope>
    <source>
        <strain evidence="3 4">DSM 26537</strain>
    </source>
</reference>
<dbReference type="Proteomes" id="UP000273083">
    <property type="component" value="Unassembled WGS sequence"/>
</dbReference>
<dbReference type="Gene3D" id="2.60.40.1080">
    <property type="match status" value="1"/>
</dbReference>
<evidence type="ECO:0000259" key="1">
    <source>
        <dbReference type="Pfam" id="PF01841"/>
    </source>
</evidence>
<dbReference type="InterPro" id="IPR008964">
    <property type="entry name" value="Invasin/intimin_cell_adhesion"/>
</dbReference>
<name>A0A3N1XZS4_9FIRM</name>